<evidence type="ECO:0000313" key="1">
    <source>
        <dbReference type="EMBL" id="PON80312.1"/>
    </source>
</evidence>
<reference evidence="2" key="1">
    <citation type="submission" date="2016-06" db="EMBL/GenBank/DDBJ databases">
        <title>Parallel loss of symbiosis genes in relatives of nitrogen-fixing non-legume Parasponia.</title>
        <authorList>
            <person name="Van Velzen R."/>
            <person name="Holmer R."/>
            <person name="Bu F."/>
            <person name="Rutten L."/>
            <person name="Van Zeijl A."/>
            <person name="Liu W."/>
            <person name="Santuari L."/>
            <person name="Cao Q."/>
            <person name="Sharma T."/>
            <person name="Shen D."/>
            <person name="Roswanjaya Y."/>
            <person name="Wardhani T."/>
            <person name="Kalhor M.S."/>
            <person name="Jansen J."/>
            <person name="Van den Hoogen J."/>
            <person name="Gungor B."/>
            <person name="Hartog M."/>
            <person name="Hontelez J."/>
            <person name="Verver J."/>
            <person name="Yang W.-C."/>
            <person name="Schijlen E."/>
            <person name="Repin R."/>
            <person name="Schilthuizen M."/>
            <person name="Schranz E."/>
            <person name="Heidstra R."/>
            <person name="Miyata K."/>
            <person name="Fedorova E."/>
            <person name="Kohlen W."/>
            <person name="Bisseling T."/>
            <person name="Smit S."/>
            <person name="Geurts R."/>
        </authorList>
    </citation>
    <scope>NUCLEOTIDE SEQUENCE [LARGE SCALE GENOMIC DNA]</scope>
    <source>
        <strain evidence="2">cv. WU1-14</strain>
    </source>
</reference>
<proteinExistence type="predicted"/>
<gene>
    <name evidence="1" type="ORF">PanWU01x14_007620</name>
</gene>
<comment type="caution">
    <text evidence="1">The sequence shown here is derived from an EMBL/GenBank/DDBJ whole genome shotgun (WGS) entry which is preliminary data.</text>
</comment>
<accession>A0A2P5E452</accession>
<dbReference type="Proteomes" id="UP000237105">
    <property type="component" value="Unassembled WGS sequence"/>
</dbReference>
<keyword evidence="2" id="KW-1185">Reference proteome</keyword>
<dbReference type="OrthoDB" id="10391318at2759"/>
<organism evidence="1 2">
    <name type="scientific">Parasponia andersonii</name>
    <name type="common">Sponia andersonii</name>
    <dbReference type="NCBI Taxonomy" id="3476"/>
    <lineage>
        <taxon>Eukaryota</taxon>
        <taxon>Viridiplantae</taxon>
        <taxon>Streptophyta</taxon>
        <taxon>Embryophyta</taxon>
        <taxon>Tracheophyta</taxon>
        <taxon>Spermatophyta</taxon>
        <taxon>Magnoliopsida</taxon>
        <taxon>eudicotyledons</taxon>
        <taxon>Gunneridae</taxon>
        <taxon>Pentapetalae</taxon>
        <taxon>rosids</taxon>
        <taxon>fabids</taxon>
        <taxon>Rosales</taxon>
        <taxon>Cannabaceae</taxon>
        <taxon>Parasponia</taxon>
    </lineage>
</organism>
<name>A0A2P5E452_PARAD</name>
<dbReference type="EMBL" id="JXTB01000002">
    <property type="protein sequence ID" value="PON80312.1"/>
    <property type="molecule type" value="Genomic_DNA"/>
</dbReference>
<protein>
    <submittedName>
        <fullName evidence="1">Uncharacterized protein</fullName>
    </submittedName>
</protein>
<evidence type="ECO:0000313" key="2">
    <source>
        <dbReference type="Proteomes" id="UP000237105"/>
    </source>
</evidence>
<dbReference type="AlphaFoldDB" id="A0A2P5E452"/>
<sequence>MLKTKSTEHSRNKHHKINLHIDYDAHKLQSWTSSQGRIQNRKLFNYIENDKGKSICDAQKNVLPHSLQHTRQTLSISHPFERSIFSLYSFKSSGASSL</sequence>